<evidence type="ECO:0000313" key="13">
    <source>
        <dbReference type="EMBL" id="RUP51027.1"/>
    </source>
</evidence>
<organism evidence="13 14">
    <name type="scientific">Jimgerdemannia flammicorona</name>
    <dbReference type="NCBI Taxonomy" id="994334"/>
    <lineage>
        <taxon>Eukaryota</taxon>
        <taxon>Fungi</taxon>
        <taxon>Fungi incertae sedis</taxon>
        <taxon>Mucoromycota</taxon>
        <taxon>Mucoromycotina</taxon>
        <taxon>Endogonomycetes</taxon>
        <taxon>Endogonales</taxon>
        <taxon>Endogonaceae</taxon>
        <taxon>Jimgerdemannia</taxon>
    </lineage>
</organism>
<evidence type="ECO:0000313" key="14">
    <source>
        <dbReference type="Proteomes" id="UP000268093"/>
    </source>
</evidence>
<feature type="signal peptide" evidence="12">
    <location>
        <begin position="1"/>
        <end position="19"/>
    </location>
</feature>
<dbReference type="EMBL" id="RBNI01001012">
    <property type="protein sequence ID" value="RUP51027.1"/>
    <property type="molecule type" value="Genomic_DNA"/>
</dbReference>
<keyword evidence="12" id="KW-0732">Signal</keyword>
<sequence>MWCWLLLFVLLIRIVFVLPKSPKSPESVHKRTTPCKIFVVLGSGGHTAEMLQLLSGLDLRTKYHPRVYVMAETDTLSEVKAQRFEKKAGGSEGPGKDFLIKKIPRTREVGQSWLTTPFSVLKALFFSALLVFSELPDAILCNGPGSCIPLCVLTYIPKILAIKHTHLIYVESFARVNSLSLTGKLLYRFVDRFLVQWQALANKYPRAEYRGVLV</sequence>
<comment type="subcellular location">
    <subcellularLocation>
        <location evidence="1 11">Endoplasmic reticulum membrane</location>
        <topology evidence="1 11">Single-pass membrane protein</topology>
    </subcellularLocation>
    <subcellularLocation>
        <location evidence="2">Nucleus membrane</location>
        <topology evidence="2">Single-pass membrane protein</topology>
    </subcellularLocation>
</comment>
<protein>
    <recommendedName>
        <fullName evidence="5 11">UDP-N-acetylglucosamine transferase subunit ALG14</fullName>
    </recommendedName>
    <alternativeName>
        <fullName evidence="10 11">Asparagine-linked glycosylation protein 14</fullName>
    </alternativeName>
</protein>
<keyword evidence="7 11" id="KW-0256">Endoplasmic reticulum</keyword>
<feature type="chain" id="PRO_5018991390" description="UDP-N-acetylglucosamine transferase subunit ALG14" evidence="12">
    <location>
        <begin position="20"/>
        <end position="214"/>
    </location>
</feature>
<evidence type="ECO:0000256" key="6">
    <source>
        <dbReference type="ARBA" id="ARBA00022692"/>
    </source>
</evidence>
<keyword evidence="9" id="KW-0472">Membrane</keyword>
<accession>A0A433DJP9</accession>
<dbReference type="GO" id="GO:0031965">
    <property type="term" value="C:nuclear membrane"/>
    <property type="evidence" value="ECO:0007669"/>
    <property type="project" value="UniProtKB-SubCell"/>
</dbReference>
<evidence type="ECO:0000256" key="9">
    <source>
        <dbReference type="ARBA" id="ARBA00023136"/>
    </source>
</evidence>
<evidence type="ECO:0000256" key="2">
    <source>
        <dbReference type="ARBA" id="ARBA00004590"/>
    </source>
</evidence>
<name>A0A433DJP9_9FUNG</name>
<dbReference type="GO" id="GO:0006488">
    <property type="term" value="P:dolichol-linked oligosaccharide biosynthetic process"/>
    <property type="evidence" value="ECO:0007669"/>
    <property type="project" value="InterPro"/>
</dbReference>
<evidence type="ECO:0000256" key="10">
    <source>
        <dbReference type="ARBA" id="ARBA00032062"/>
    </source>
</evidence>
<dbReference type="PANTHER" id="PTHR12154">
    <property type="entry name" value="GLYCOSYL TRANSFERASE-RELATED"/>
    <property type="match status" value="1"/>
</dbReference>
<evidence type="ECO:0000256" key="4">
    <source>
        <dbReference type="ARBA" id="ARBA00011335"/>
    </source>
</evidence>
<reference evidence="13 14" key="1">
    <citation type="journal article" date="2018" name="New Phytol.">
        <title>Phylogenomics of Endogonaceae and evolution of mycorrhizas within Mucoromycota.</title>
        <authorList>
            <person name="Chang Y."/>
            <person name="Desiro A."/>
            <person name="Na H."/>
            <person name="Sandor L."/>
            <person name="Lipzen A."/>
            <person name="Clum A."/>
            <person name="Barry K."/>
            <person name="Grigoriev I.V."/>
            <person name="Martin F.M."/>
            <person name="Stajich J.E."/>
            <person name="Smith M.E."/>
            <person name="Bonito G."/>
            <person name="Spatafora J.W."/>
        </authorList>
    </citation>
    <scope>NUCLEOTIDE SEQUENCE [LARGE SCALE GENOMIC DNA]</scope>
    <source>
        <strain evidence="13 14">GMNB39</strain>
    </source>
</reference>
<evidence type="ECO:0000256" key="5">
    <source>
        <dbReference type="ARBA" id="ARBA00017467"/>
    </source>
</evidence>
<dbReference type="GO" id="GO:0004577">
    <property type="term" value="F:N-acetylglucosaminyldiphosphodolichol N-acetylglucosaminyltransferase activity"/>
    <property type="evidence" value="ECO:0007669"/>
    <property type="project" value="TreeGrafter"/>
</dbReference>
<evidence type="ECO:0000256" key="3">
    <source>
        <dbReference type="ARBA" id="ARBA00009731"/>
    </source>
</evidence>
<dbReference type="Gene3D" id="3.40.50.2000">
    <property type="entry name" value="Glycogen Phosphorylase B"/>
    <property type="match status" value="1"/>
</dbReference>
<comment type="caution">
    <text evidence="13">The sequence shown here is derived from an EMBL/GenBank/DDBJ whole genome shotgun (WGS) entry which is preliminary data.</text>
</comment>
<dbReference type="GO" id="GO:0043541">
    <property type="term" value="C:UDP-N-acetylglucosamine transferase complex"/>
    <property type="evidence" value="ECO:0007669"/>
    <property type="project" value="TreeGrafter"/>
</dbReference>
<comment type="similarity">
    <text evidence="3 11">Belongs to the ALG14 family.</text>
</comment>
<dbReference type="PANTHER" id="PTHR12154:SF4">
    <property type="entry name" value="UDP-N-ACETYLGLUCOSAMINE TRANSFERASE SUBUNIT ALG14 HOMOLOG"/>
    <property type="match status" value="1"/>
</dbReference>
<proteinExistence type="inferred from homology"/>
<evidence type="ECO:0000256" key="8">
    <source>
        <dbReference type="ARBA" id="ARBA00022989"/>
    </source>
</evidence>
<keyword evidence="14" id="KW-1185">Reference proteome</keyword>
<comment type="subunit">
    <text evidence="4 11">Heterodimer with ALG13 to form a functional enzyme.</text>
</comment>
<keyword evidence="8" id="KW-1133">Transmembrane helix</keyword>
<keyword evidence="6" id="KW-0812">Transmembrane</keyword>
<comment type="function">
    <text evidence="11">Involved in protein N-glycosylation. Essential for the second step of the dolichol-linked oligosaccharide pathway. Anchors the catalytic subunit ALG13 to the ER.</text>
</comment>
<evidence type="ECO:0000256" key="7">
    <source>
        <dbReference type="ARBA" id="ARBA00022824"/>
    </source>
</evidence>
<dbReference type="OrthoDB" id="17098at2759"/>
<evidence type="ECO:0000256" key="12">
    <source>
        <dbReference type="SAM" id="SignalP"/>
    </source>
</evidence>
<dbReference type="AlphaFoldDB" id="A0A433DJP9"/>
<dbReference type="InterPro" id="IPR013969">
    <property type="entry name" value="Oligosacch_biosynth_Alg14"/>
</dbReference>
<gene>
    <name evidence="11" type="primary">ALG14</name>
    <name evidence="13" type="ORF">BC936DRAFT_136597</name>
</gene>
<evidence type="ECO:0000256" key="1">
    <source>
        <dbReference type="ARBA" id="ARBA00004389"/>
    </source>
</evidence>
<evidence type="ECO:0000256" key="11">
    <source>
        <dbReference type="RuleBase" id="RU362127"/>
    </source>
</evidence>
<dbReference type="Pfam" id="PF08660">
    <property type="entry name" value="Alg14"/>
    <property type="match status" value="1"/>
</dbReference>
<dbReference type="Proteomes" id="UP000268093">
    <property type="component" value="Unassembled WGS sequence"/>
</dbReference>